<gene>
    <name evidence="1" type="ORF">BO66DRAFT_438650</name>
</gene>
<organism evidence="1 2">
    <name type="scientific">Aspergillus aculeatinus CBS 121060</name>
    <dbReference type="NCBI Taxonomy" id="1448322"/>
    <lineage>
        <taxon>Eukaryota</taxon>
        <taxon>Fungi</taxon>
        <taxon>Dikarya</taxon>
        <taxon>Ascomycota</taxon>
        <taxon>Pezizomycotina</taxon>
        <taxon>Eurotiomycetes</taxon>
        <taxon>Eurotiomycetidae</taxon>
        <taxon>Eurotiales</taxon>
        <taxon>Aspergillaceae</taxon>
        <taxon>Aspergillus</taxon>
        <taxon>Aspergillus subgen. Circumdati</taxon>
    </lineage>
</organism>
<keyword evidence="2" id="KW-1185">Reference proteome</keyword>
<protein>
    <submittedName>
        <fullName evidence="1">Uncharacterized protein</fullName>
    </submittedName>
</protein>
<evidence type="ECO:0000313" key="2">
    <source>
        <dbReference type="Proteomes" id="UP000249661"/>
    </source>
</evidence>
<evidence type="ECO:0000313" key="1">
    <source>
        <dbReference type="EMBL" id="RAH69946.1"/>
    </source>
</evidence>
<proteinExistence type="predicted"/>
<accession>A0ACD1H8W0</accession>
<dbReference type="Proteomes" id="UP000249661">
    <property type="component" value="Unassembled WGS sequence"/>
</dbReference>
<reference evidence="1" key="1">
    <citation type="submission" date="2018-02" db="EMBL/GenBank/DDBJ databases">
        <title>The genomes of Aspergillus section Nigri reveals drivers in fungal speciation.</title>
        <authorList>
            <consortium name="DOE Joint Genome Institute"/>
            <person name="Vesth T.C."/>
            <person name="Nybo J."/>
            <person name="Theobald S."/>
            <person name="Brandl J."/>
            <person name="Frisvad J.C."/>
            <person name="Nielsen K.F."/>
            <person name="Lyhne E.K."/>
            <person name="Kogle M.E."/>
            <person name="Kuo A."/>
            <person name="Riley R."/>
            <person name="Clum A."/>
            <person name="Nolan M."/>
            <person name="Lipzen A."/>
            <person name="Salamov A."/>
            <person name="Henrissat B."/>
            <person name="Wiebenga A."/>
            <person name="De vries R.P."/>
            <person name="Grigoriev I.V."/>
            <person name="Mortensen U.H."/>
            <person name="Andersen M.R."/>
            <person name="Baker S.E."/>
        </authorList>
    </citation>
    <scope>NUCLEOTIDE SEQUENCE</scope>
    <source>
        <strain evidence="1">CBS 121060</strain>
    </source>
</reference>
<dbReference type="EMBL" id="KZ824957">
    <property type="protein sequence ID" value="RAH69946.1"/>
    <property type="molecule type" value="Genomic_DNA"/>
</dbReference>
<name>A0ACD1H8W0_9EURO</name>
<sequence length="288" mass="30610">MHSKIGAILLVIGGMMMSGAAAQSDQCSAQPCYERCVRDSYQCLDDCWNIASQIRNRRQANRFHANCQRGCDDGISNCIFRQCDVQCPVVADSGDPDQCHEGCERNALLDTIRCITTRPNSADRDSCLGAANSKHRGCQADCPPREPVGGCKDGCIADSIVGVGRCVVAPQNPVSRELCNRAVESERIECEEKCDKATPSQAPGPSATTAATTTTTPTVTPCQGAPPCGSLITPCLCDCFNELHCGNNACNEESATCGDSDACGWRYSECISAVDAKFNTCKGKCPAS</sequence>